<gene>
    <name evidence="1" type="ORF">I7I51_06765</name>
</gene>
<dbReference type="AlphaFoldDB" id="A0A8A1MMJ3"/>
<organism evidence="1 2">
    <name type="scientific">Ajellomyces capsulatus</name>
    <name type="common">Darling's disease fungus</name>
    <name type="synonym">Histoplasma capsulatum</name>
    <dbReference type="NCBI Taxonomy" id="5037"/>
    <lineage>
        <taxon>Eukaryota</taxon>
        <taxon>Fungi</taxon>
        <taxon>Dikarya</taxon>
        <taxon>Ascomycota</taxon>
        <taxon>Pezizomycotina</taxon>
        <taxon>Eurotiomycetes</taxon>
        <taxon>Eurotiomycetidae</taxon>
        <taxon>Onygenales</taxon>
        <taxon>Ajellomycetaceae</taxon>
        <taxon>Histoplasma</taxon>
    </lineage>
</organism>
<accession>A0A8A1MMJ3</accession>
<dbReference type="EMBL" id="CP069115">
    <property type="protein sequence ID" value="QSS65914.1"/>
    <property type="molecule type" value="Genomic_DNA"/>
</dbReference>
<evidence type="ECO:0000313" key="2">
    <source>
        <dbReference type="Proteomes" id="UP000663671"/>
    </source>
</evidence>
<dbReference type="VEuPathDB" id="FungiDB:I7I51_06765"/>
<reference evidence="1" key="1">
    <citation type="submission" date="2021-01" db="EMBL/GenBank/DDBJ databases">
        <title>Chromosome-level genome assembly of a human fungal pathogen reveals clustering of transcriptionally co-regulated genes.</title>
        <authorList>
            <person name="Voorhies M."/>
            <person name="Cohen S."/>
            <person name="Shea T.P."/>
            <person name="Petrus S."/>
            <person name="Munoz J.F."/>
            <person name="Poplawski S."/>
            <person name="Goldman W.E."/>
            <person name="Michael T."/>
            <person name="Cuomo C.A."/>
            <person name="Sil A."/>
            <person name="Beyhan S."/>
        </authorList>
    </citation>
    <scope>NUCLEOTIDE SEQUENCE</scope>
    <source>
        <strain evidence="1">WU24</strain>
    </source>
</reference>
<proteinExistence type="predicted"/>
<evidence type="ECO:0000313" key="1">
    <source>
        <dbReference type="EMBL" id="QSS65914.1"/>
    </source>
</evidence>
<protein>
    <submittedName>
        <fullName evidence="1">Uncharacterized protein</fullName>
    </submittedName>
</protein>
<sequence>MANSPSSIQIPKPTYVLDIVEEWVTGPFPFTSSITLMRMKIPQDRDSRILLLLLHQLRSMPSTVKAILFTNRVRMNPDADEYSKAHVKCTRLYGVFCERIWEVVITSRTRCGSELMVV</sequence>
<dbReference type="Proteomes" id="UP000663671">
    <property type="component" value="Chromosome 3"/>
</dbReference>
<name>A0A8A1MMJ3_AJECA</name>